<sequence>MHWDSYPPQNPFSSCSYAGQYRTCPLIGNHKIDDTMQYLREGNELSLPSIPRHLEPIRDDRGGQDKRNMAPYNCFHTYQKPSRTLKDTRKPFANASETTP</sequence>
<name>A0A5D2R1I8_GOSTO</name>
<gene>
    <name evidence="2" type="ORF">ES332_A03G030900v1</name>
</gene>
<keyword evidence="3" id="KW-1185">Reference proteome</keyword>
<evidence type="ECO:0000313" key="2">
    <source>
        <dbReference type="EMBL" id="TYI34747.1"/>
    </source>
</evidence>
<dbReference type="EMBL" id="CM017612">
    <property type="protein sequence ID" value="TYI34747.1"/>
    <property type="molecule type" value="Genomic_DNA"/>
</dbReference>
<protein>
    <submittedName>
        <fullName evidence="2">Uncharacterized protein</fullName>
    </submittedName>
</protein>
<organism evidence="2 3">
    <name type="scientific">Gossypium tomentosum</name>
    <name type="common">Hawaiian cotton</name>
    <name type="synonym">Gossypium sandvicense</name>
    <dbReference type="NCBI Taxonomy" id="34277"/>
    <lineage>
        <taxon>Eukaryota</taxon>
        <taxon>Viridiplantae</taxon>
        <taxon>Streptophyta</taxon>
        <taxon>Embryophyta</taxon>
        <taxon>Tracheophyta</taxon>
        <taxon>Spermatophyta</taxon>
        <taxon>Magnoliopsida</taxon>
        <taxon>eudicotyledons</taxon>
        <taxon>Gunneridae</taxon>
        <taxon>Pentapetalae</taxon>
        <taxon>rosids</taxon>
        <taxon>malvids</taxon>
        <taxon>Malvales</taxon>
        <taxon>Malvaceae</taxon>
        <taxon>Malvoideae</taxon>
        <taxon>Gossypium</taxon>
    </lineage>
</organism>
<feature type="compositionally biased region" description="Basic and acidic residues" evidence="1">
    <location>
        <begin position="52"/>
        <end position="68"/>
    </location>
</feature>
<accession>A0A5D2R1I8</accession>
<feature type="region of interest" description="Disordered" evidence="1">
    <location>
        <begin position="52"/>
        <end position="71"/>
    </location>
</feature>
<evidence type="ECO:0000256" key="1">
    <source>
        <dbReference type="SAM" id="MobiDB-lite"/>
    </source>
</evidence>
<proteinExistence type="predicted"/>
<feature type="region of interest" description="Disordered" evidence="1">
    <location>
        <begin position="80"/>
        <end position="100"/>
    </location>
</feature>
<dbReference type="Proteomes" id="UP000322667">
    <property type="component" value="Chromosome A03"/>
</dbReference>
<reference evidence="2 3" key="1">
    <citation type="submission" date="2019-07" db="EMBL/GenBank/DDBJ databases">
        <title>WGS assembly of Gossypium tomentosum.</title>
        <authorList>
            <person name="Chen Z.J."/>
            <person name="Sreedasyam A."/>
            <person name="Ando A."/>
            <person name="Song Q."/>
            <person name="De L."/>
            <person name="Hulse-Kemp A."/>
            <person name="Ding M."/>
            <person name="Ye W."/>
            <person name="Kirkbride R."/>
            <person name="Jenkins J."/>
            <person name="Plott C."/>
            <person name="Lovell J."/>
            <person name="Lin Y.-M."/>
            <person name="Vaughn R."/>
            <person name="Liu B."/>
            <person name="Li W."/>
            <person name="Simpson S."/>
            <person name="Scheffler B."/>
            <person name="Saski C."/>
            <person name="Grover C."/>
            <person name="Hu G."/>
            <person name="Conover J."/>
            <person name="Carlson J."/>
            <person name="Shu S."/>
            <person name="Boston L."/>
            <person name="Williams M."/>
            <person name="Peterson D."/>
            <person name="Mcgee K."/>
            <person name="Jones D."/>
            <person name="Wendel J."/>
            <person name="Stelly D."/>
            <person name="Grimwood J."/>
            <person name="Schmutz J."/>
        </authorList>
    </citation>
    <scope>NUCLEOTIDE SEQUENCE [LARGE SCALE GENOMIC DNA]</scope>
    <source>
        <strain evidence="2">7179.01</strain>
    </source>
</reference>
<evidence type="ECO:0000313" key="3">
    <source>
        <dbReference type="Proteomes" id="UP000322667"/>
    </source>
</evidence>
<dbReference type="AlphaFoldDB" id="A0A5D2R1I8"/>